<evidence type="ECO:0008006" key="3">
    <source>
        <dbReference type="Google" id="ProtNLM"/>
    </source>
</evidence>
<keyword evidence="2" id="KW-1185">Reference proteome</keyword>
<dbReference type="InterPro" id="IPR053714">
    <property type="entry name" value="Iso_Racemase_Enz_sf"/>
</dbReference>
<dbReference type="InterPro" id="IPR026286">
    <property type="entry name" value="MaiA/AMDase"/>
</dbReference>
<gene>
    <name evidence="1" type="ORF">QIS96_05250</name>
</gene>
<organism evidence="1 2">
    <name type="scientific">Streptomyces cavernicola</name>
    <dbReference type="NCBI Taxonomy" id="3043613"/>
    <lineage>
        <taxon>Bacteria</taxon>
        <taxon>Bacillati</taxon>
        <taxon>Actinomycetota</taxon>
        <taxon>Actinomycetes</taxon>
        <taxon>Kitasatosporales</taxon>
        <taxon>Streptomycetaceae</taxon>
        <taxon>Streptomyces</taxon>
    </lineage>
</organism>
<evidence type="ECO:0000313" key="2">
    <source>
        <dbReference type="Proteomes" id="UP001223978"/>
    </source>
</evidence>
<dbReference type="PANTHER" id="PTHR40267:SF1">
    <property type="entry name" value="BLR3294 PROTEIN"/>
    <property type="match status" value="1"/>
</dbReference>
<proteinExistence type="predicted"/>
<dbReference type="RefSeq" id="WP_282541182.1">
    <property type="nucleotide sequence ID" value="NZ_JASCIQ010000004.1"/>
</dbReference>
<dbReference type="EMBL" id="JASCIQ010000004">
    <property type="protein sequence ID" value="MDI3403231.1"/>
    <property type="molecule type" value="Genomic_DNA"/>
</dbReference>
<sequence length="113" mass="12367">MRTKAEAEEQFLKEQGIEVVTHRGIPCATPKEQALIEPGKWLDLASSLDPSTIDGVLLSCAGIRIADQIQHIEDRLGLPVVTSNQALLWHLLRTLDIPARPSGYGALLAGRFE</sequence>
<accession>A0ABT6S557</accession>
<dbReference type="PANTHER" id="PTHR40267">
    <property type="entry name" value="BLR3294 PROTEIN"/>
    <property type="match status" value="1"/>
</dbReference>
<reference evidence="1 2" key="1">
    <citation type="submission" date="2023-05" db="EMBL/GenBank/DDBJ databases">
        <title>Draft genome sequence of Streptomyces sp. B-S-A6 isolated from a cave soil in Thailand.</title>
        <authorList>
            <person name="Chamroensaksri N."/>
            <person name="Muangham S."/>
        </authorList>
    </citation>
    <scope>NUCLEOTIDE SEQUENCE [LARGE SCALE GENOMIC DNA]</scope>
    <source>
        <strain evidence="1 2">B-S-A6</strain>
    </source>
</reference>
<comment type="caution">
    <text evidence="1">The sequence shown here is derived from an EMBL/GenBank/DDBJ whole genome shotgun (WGS) entry which is preliminary data.</text>
</comment>
<dbReference type="Proteomes" id="UP001223978">
    <property type="component" value="Unassembled WGS sequence"/>
</dbReference>
<protein>
    <recommendedName>
        <fullName evidence="3">Arylmalonate decarboxylase</fullName>
    </recommendedName>
</protein>
<dbReference type="Gene3D" id="3.40.50.12500">
    <property type="match status" value="1"/>
</dbReference>
<evidence type="ECO:0000313" key="1">
    <source>
        <dbReference type="EMBL" id="MDI3403231.1"/>
    </source>
</evidence>
<name>A0ABT6S557_9ACTN</name>
<dbReference type="Pfam" id="PF17645">
    <property type="entry name" value="Amdase"/>
    <property type="match status" value="1"/>
</dbReference>